<gene>
    <name evidence="1" type="ORF">XA68_11584</name>
</gene>
<accession>A0A2A9PG54</accession>
<reference evidence="1 2" key="1">
    <citation type="journal article" date="2015" name="BMC Genomics">
        <title>Gene expression during zombie ant biting behavior reflects the complexity underlying fungal parasitic behavioral manipulation.</title>
        <authorList>
            <person name="de Bekker C."/>
            <person name="Ohm R.A."/>
            <person name="Loreto R.G."/>
            <person name="Sebastian A."/>
            <person name="Albert I."/>
            <person name="Merrow M."/>
            <person name="Brachmann A."/>
            <person name="Hughes D.P."/>
        </authorList>
    </citation>
    <scope>NUCLEOTIDE SEQUENCE [LARGE SCALE GENOMIC DNA]</scope>
    <source>
        <strain evidence="1 2">SC16a</strain>
    </source>
</reference>
<sequence length="184" mass="20910">MNDINSAPPLGEPPLASARATQPFHTRGVLVYGDAQTEYIMCRLACRARWLFRAACIRDEEGKKPNCFVSRRRTDFTLFLTLDGPPRKKPWPILSRMGSPCVSRSRTWEQFSALRVRHATQTHTHTDLRPKHVTKSRFDGSRKLLFPSPFRLSSRCSRVGDGRRTAARYGKALPAAPETCIRID</sequence>
<proteinExistence type="predicted"/>
<organism evidence="1 2">
    <name type="scientific">Ophiocordyceps unilateralis</name>
    <name type="common">Zombie-ant fungus</name>
    <name type="synonym">Torrubia unilateralis</name>
    <dbReference type="NCBI Taxonomy" id="268505"/>
    <lineage>
        <taxon>Eukaryota</taxon>
        <taxon>Fungi</taxon>
        <taxon>Dikarya</taxon>
        <taxon>Ascomycota</taxon>
        <taxon>Pezizomycotina</taxon>
        <taxon>Sordariomycetes</taxon>
        <taxon>Hypocreomycetidae</taxon>
        <taxon>Hypocreales</taxon>
        <taxon>Ophiocordycipitaceae</taxon>
        <taxon>Ophiocordyceps</taxon>
    </lineage>
</organism>
<dbReference type="Proteomes" id="UP000037136">
    <property type="component" value="Unassembled WGS sequence"/>
</dbReference>
<evidence type="ECO:0000313" key="1">
    <source>
        <dbReference type="EMBL" id="PFH60001.1"/>
    </source>
</evidence>
<dbReference type="AlphaFoldDB" id="A0A2A9PG54"/>
<evidence type="ECO:0000313" key="2">
    <source>
        <dbReference type="Proteomes" id="UP000037136"/>
    </source>
</evidence>
<protein>
    <submittedName>
        <fullName evidence="1">Uncharacterized protein</fullName>
    </submittedName>
</protein>
<dbReference type="EMBL" id="LAZP02000158">
    <property type="protein sequence ID" value="PFH60001.1"/>
    <property type="molecule type" value="Genomic_DNA"/>
</dbReference>
<name>A0A2A9PG54_OPHUN</name>
<comment type="caution">
    <text evidence="1">The sequence shown here is derived from an EMBL/GenBank/DDBJ whole genome shotgun (WGS) entry which is preliminary data.</text>
</comment>
<keyword evidence="2" id="KW-1185">Reference proteome</keyword>
<reference evidence="1 2" key="2">
    <citation type="journal article" date="2017" name="Sci. Rep.">
        <title>Ant-infecting Ophiocordyceps genomes reveal a high diversity of potential behavioral manipulation genes and a possible major role for enterotoxins.</title>
        <authorList>
            <person name="de Bekker C."/>
            <person name="Ohm R.A."/>
            <person name="Evans H.C."/>
            <person name="Brachmann A."/>
            <person name="Hughes D.P."/>
        </authorList>
    </citation>
    <scope>NUCLEOTIDE SEQUENCE [LARGE SCALE GENOMIC DNA]</scope>
    <source>
        <strain evidence="1 2">SC16a</strain>
    </source>
</reference>